<proteinExistence type="predicted"/>
<gene>
    <name evidence="1" type="ORF">N7U62_04300</name>
</gene>
<dbReference type="RefSeq" id="WP_264136651.1">
    <property type="nucleotide sequence ID" value="NZ_JAOYOD010000001.1"/>
</dbReference>
<accession>A0ABT3CQP2</accession>
<protein>
    <submittedName>
        <fullName evidence="1">Uncharacterized protein</fullName>
    </submittedName>
</protein>
<dbReference type="EMBL" id="JAOYOD010000001">
    <property type="protein sequence ID" value="MCV9385868.1"/>
    <property type="molecule type" value="Genomic_DNA"/>
</dbReference>
<keyword evidence="2" id="KW-1185">Reference proteome</keyword>
<organism evidence="1 2">
    <name type="scientific">Reichenbachiella ulvae</name>
    <dbReference type="NCBI Taxonomy" id="2980104"/>
    <lineage>
        <taxon>Bacteria</taxon>
        <taxon>Pseudomonadati</taxon>
        <taxon>Bacteroidota</taxon>
        <taxon>Cytophagia</taxon>
        <taxon>Cytophagales</taxon>
        <taxon>Reichenbachiellaceae</taxon>
        <taxon>Reichenbachiella</taxon>
    </lineage>
</organism>
<evidence type="ECO:0000313" key="1">
    <source>
        <dbReference type="EMBL" id="MCV9385868.1"/>
    </source>
</evidence>
<sequence length="192" mass="21966">MTSRIVDIPKIFRCDFTGAYFDKCIKCESDLMRGDRPYIIEKALKPYGSYDSYSTLFEYAMCMNCAESMKTMMSKDSMAKLMEFFAQNMDLNKHRHQMNEAYPLQAYKWIENCIVSGKAVSEVSECQIYAACVGDQLVFSEFPYMVAGSVLDQMVELLSAETKDELDGFKDEYVDGPSEFQDLLQSGPKVFI</sequence>
<reference evidence="1 2" key="1">
    <citation type="submission" date="2022-10" db="EMBL/GenBank/DDBJ databases">
        <title>Comparative genomics and taxonomic characterization of three novel marine species of genus Reichenbachiella exhibiting antioxidant and polysaccharide degradation activities.</title>
        <authorList>
            <person name="Muhammad N."/>
            <person name="Lee Y.-J."/>
            <person name="Ko J."/>
            <person name="Kim S.-G."/>
        </authorList>
    </citation>
    <scope>NUCLEOTIDE SEQUENCE [LARGE SCALE GENOMIC DNA]</scope>
    <source>
        <strain evidence="1 2">ABR2-5</strain>
    </source>
</reference>
<dbReference type="Proteomes" id="UP001300692">
    <property type="component" value="Unassembled WGS sequence"/>
</dbReference>
<name>A0ABT3CQP2_9BACT</name>
<comment type="caution">
    <text evidence="1">The sequence shown here is derived from an EMBL/GenBank/DDBJ whole genome shotgun (WGS) entry which is preliminary data.</text>
</comment>
<evidence type="ECO:0000313" key="2">
    <source>
        <dbReference type="Proteomes" id="UP001300692"/>
    </source>
</evidence>